<dbReference type="OrthoDB" id="4243at2759"/>
<dbReference type="GO" id="GO:0046872">
    <property type="term" value="F:metal ion binding"/>
    <property type="evidence" value="ECO:0007669"/>
    <property type="project" value="UniProtKB-KW"/>
</dbReference>
<evidence type="ECO:0000256" key="10">
    <source>
        <dbReference type="RuleBase" id="RU363130"/>
    </source>
</evidence>
<keyword evidence="6 10" id="KW-0408">Iron</keyword>
<feature type="region of interest" description="Disordered" evidence="11">
    <location>
        <begin position="1"/>
        <end position="86"/>
    </location>
</feature>
<evidence type="ECO:0000256" key="7">
    <source>
        <dbReference type="ARBA" id="ARBA00023128"/>
    </source>
</evidence>
<evidence type="ECO:0000256" key="2">
    <source>
        <dbReference type="ARBA" id="ARBA00007255"/>
    </source>
</evidence>
<proteinExistence type="inferred from homology"/>
<sequence>MSCPVDHSAHTNSPSNVGSCPVDHKPPSQPLTSQDKCPVDQQSSSSPWSRFFSSSGEGSGSHPSPDPRLHSQVPTNLSAERETSSIPRLEGDKWVYPSESQFFAAMARKNHDPQAKDMKVIVPIHNAVNERTWYEILKWEEGRGSEACGGLRLVSFKGKSQELSPRARFKSLLGYSPPFDRHDWVVDRCGHRVRYIIDFYTGRSFAPNAPPSFYLDVRPALDNWEGVKLRFERCCGRLFGVTPQLSSSSPGPHPPSQPPMGS</sequence>
<gene>
    <name evidence="12" type="ORF">BJ322DRAFT_96554</name>
</gene>
<reference evidence="12" key="2">
    <citation type="submission" date="2020-11" db="EMBL/GenBank/DDBJ databases">
        <authorList>
            <consortium name="DOE Joint Genome Institute"/>
            <person name="Kuo A."/>
            <person name="Miyauchi S."/>
            <person name="Kiss E."/>
            <person name="Drula E."/>
            <person name="Kohler A."/>
            <person name="Sanchez-Garcia M."/>
            <person name="Andreopoulos B."/>
            <person name="Barry K.W."/>
            <person name="Bonito G."/>
            <person name="Buee M."/>
            <person name="Carver A."/>
            <person name="Chen C."/>
            <person name="Cichocki N."/>
            <person name="Clum A."/>
            <person name="Culley D."/>
            <person name="Crous P.W."/>
            <person name="Fauchery L."/>
            <person name="Girlanda M."/>
            <person name="Hayes R."/>
            <person name="Keri Z."/>
            <person name="Labutti K."/>
            <person name="Lipzen A."/>
            <person name="Lombard V."/>
            <person name="Magnuson J."/>
            <person name="Maillard F."/>
            <person name="Morin E."/>
            <person name="Murat C."/>
            <person name="Nolan M."/>
            <person name="Ohm R."/>
            <person name="Pangilinan J."/>
            <person name="Pereira M."/>
            <person name="Perotto S."/>
            <person name="Peter M."/>
            <person name="Riley R."/>
            <person name="Sitrit Y."/>
            <person name="Stielow B."/>
            <person name="Szollosi G."/>
            <person name="Zifcakova L."/>
            <person name="Stursova M."/>
            <person name="Spatafora J.W."/>
            <person name="Tedersoo L."/>
            <person name="Vaario L.-M."/>
            <person name="Yamada A."/>
            <person name="Yan M."/>
            <person name="Wang P."/>
            <person name="Xu J."/>
            <person name="Bruns T."/>
            <person name="Baldrian P."/>
            <person name="Vilgalys R."/>
            <person name="Henrissat B."/>
            <person name="Grigoriev I.V."/>
            <person name="Hibbett D."/>
            <person name="Nagy L.G."/>
            <person name="Martin F.M."/>
        </authorList>
    </citation>
    <scope>NUCLEOTIDE SEQUENCE</scope>
    <source>
        <strain evidence="12">UH-Tt-Lm1</strain>
    </source>
</reference>
<keyword evidence="3 10" id="KW-0349">Heme</keyword>
<keyword evidence="8 10" id="KW-0472">Membrane</keyword>
<organism evidence="12 13">
    <name type="scientific">Thelephora terrestris</name>
    <dbReference type="NCBI Taxonomy" id="56493"/>
    <lineage>
        <taxon>Eukaryota</taxon>
        <taxon>Fungi</taxon>
        <taxon>Dikarya</taxon>
        <taxon>Basidiomycota</taxon>
        <taxon>Agaricomycotina</taxon>
        <taxon>Agaricomycetes</taxon>
        <taxon>Thelephorales</taxon>
        <taxon>Thelephoraceae</taxon>
        <taxon>Thelephora</taxon>
    </lineage>
</organism>
<dbReference type="Proteomes" id="UP000736335">
    <property type="component" value="Unassembled WGS sequence"/>
</dbReference>
<comment type="caution">
    <text evidence="12">The sequence shown here is derived from an EMBL/GenBank/DDBJ whole genome shotgun (WGS) entry which is preliminary data.</text>
</comment>
<dbReference type="GO" id="GO:0005743">
    <property type="term" value="C:mitochondrial inner membrane"/>
    <property type="evidence" value="ECO:0007669"/>
    <property type="project" value="UniProtKB-SubCell"/>
</dbReference>
<dbReference type="EMBL" id="WIUZ02000001">
    <property type="protein sequence ID" value="KAF9793032.1"/>
    <property type="molecule type" value="Genomic_DNA"/>
</dbReference>
<comment type="function">
    <text evidence="10">Lyase that catalyzes the covalent linking of the heme group to the cytochrome C apoprotein to produce the mature functional cytochrome.</text>
</comment>
<keyword evidence="9 10" id="KW-0456">Lyase</keyword>
<dbReference type="PROSITE" id="PS00822">
    <property type="entry name" value="CYTO_HEME_LYASE_2"/>
    <property type="match status" value="1"/>
</dbReference>
<comment type="catalytic activity">
    <reaction evidence="10">
        <text>holo-[cytochrome c] = apo-[cytochrome c] + heme b</text>
        <dbReference type="Rhea" id="RHEA:22648"/>
        <dbReference type="Rhea" id="RHEA-COMP:10725"/>
        <dbReference type="Rhea" id="RHEA-COMP:10726"/>
        <dbReference type="ChEBI" id="CHEBI:29950"/>
        <dbReference type="ChEBI" id="CHEBI:60344"/>
        <dbReference type="ChEBI" id="CHEBI:83739"/>
        <dbReference type="EC" id="4.4.1.17"/>
    </reaction>
</comment>
<keyword evidence="13" id="KW-1185">Reference proteome</keyword>
<protein>
    <recommendedName>
        <fullName evidence="10">Holocytochrome c-type synthase</fullName>
        <ecNumber evidence="10">4.4.1.17</ecNumber>
    </recommendedName>
</protein>
<evidence type="ECO:0000256" key="3">
    <source>
        <dbReference type="ARBA" id="ARBA00022617"/>
    </source>
</evidence>
<dbReference type="InterPro" id="IPR000511">
    <property type="entry name" value="Holocyt_c/c1_synthase"/>
</dbReference>
<evidence type="ECO:0000256" key="8">
    <source>
        <dbReference type="ARBA" id="ARBA00023136"/>
    </source>
</evidence>
<evidence type="ECO:0000256" key="5">
    <source>
        <dbReference type="ARBA" id="ARBA00022792"/>
    </source>
</evidence>
<dbReference type="PANTHER" id="PTHR12743">
    <property type="entry name" value="CYTOCHROME C1 HEME LYASE"/>
    <property type="match status" value="1"/>
</dbReference>
<dbReference type="GO" id="GO:0004408">
    <property type="term" value="F:holocytochrome-c synthase activity"/>
    <property type="evidence" value="ECO:0007669"/>
    <property type="project" value="UniProtKB-EC"/>
</dbReference>
<feature type="compositionally biased region" description="Low complexity" evidence="11">
    <location>
        <begin position="43"/>
        <end position="63"/>
    </location>
</feature>
<dbReference type="EC" id="4.4.1.17" evidence="10"/>
<dbReference type="PANTHER" id="PTHR12743:SF0">
    <property type="entry name" value="HOLOCYTOCHROME C-TYPE SYNTHASE"/>
    <property type="match status" value="1"/>
</dbReference>
<evidence type="ECO:0000313" key="13">
    <source>
        <dbReference type="Proteomes" id="UP000736335"/>
    </source>
</evidence>
<keyword evidence="4 10" id="KW-0479">Metal-binding</keyword>
<evidence type="ECO:0000313" key="12">
    <source>
        <dbReference type="EMBL" id="KAF9793032.1"/>
    </source>
</evidence>
<comment type="similarity">
    <text evidence="2 10">Belongs to the cytochrome c-type heme lyase family.</text>
</comment>
<accession>A0A9P6HSR0</accession>
<dbReference type="AlphaFoldDB" id="A0A9P6HSR0"/>
<name>A0A9P6HSR0_9AGAM</name>
<keyword evidence="7 10" id="KW-0496">Mitochondrion</keyword>
<dbReference type="Pfam" id="PF01265">
    <property type="entry name" value="Cyto_heme_lyase"/>
    <property type="match status" value="1"/>
</dbReference>
<evidence type="ECO:0000256" key="6">
    <source>
        <dbReference type="ARBA" id="ARBA00023004"/>
    </source>
</evidence>
<evidence type="ECO:0000256" key="11">
    <source>
        <dbReference type="SAM" id="MobiDB-lite"/>
    </source>
</evidence>
<reference evidence="12" key="1">
    <citation type="journal article" date="2020" name="Nat. Commun.">
        <title>Large-scale genome sequencing of mycorrhizal fungi provides insights into the early evolution of symbiotic traits.</title>
        <authorList>
            <person name="Miyauchi S."/>
            <person name="Kiss E."/>
            <person name="Kuo A."/>
            <person name="Drula E."/>
            <person name="Kohler A."/>
            <person name="Sanchez-Garcia M."/>
            <person name="Morin E."/>
            <person name="Andreopoulos B."/>
            <person name="Barry K.W."/>
            <person name="Bonito G."/>
            <person name="Buee M."/>
            <person name="Carver A."/>
            <person name="Chen C."/>
            <person name="Cichocki N."/>
            <person name="Clum A."/>
            <person name="Culley D."/>
            <person name="Crous P.W."/>
            <person name="Fauchery L."/>
            <person name="Girlanda M."/>
            <person name="Hayes R.D."/>
            <person name="Keri Z."/>
            <person name="LaButti K."/>
            <person name="Lipzen A."/>
            <person name="Lombard V."/>
            <person name="Magnuson J."/>
            <person name="Maillard F."/>
            <person name="Murat C."/>
            <person name="Nolan M."/>
            <person name="Ohm R.A."/>
            <person name="Pangilinan J."/>
            <person name="Pereira M.F."/>
            <person name="Perotto S."/>
            <person name="Peter M."/>
            <person name="Pfister S."/>
            <person name="Riley R."/>
            <person name="Sitrit Y."/>
            <person name="Stielow J.B."/>
            <person name="Szollosi G."/>
            <person name="Zifcakova L."/>
            <person name="Stursova M."/>
            <person name="Spatafora J.W."/>
            <person name="Tedersoo L."/>
            <person name="Vaario L.M."/>
            <person name="Yamada A."/>
            <person name="Yan M."/>
            <person name="Wang P."/>
            <person name="Xu J."/>
            <person name="Bruns T."/>
            <person name="Baldrian P."/>
            <person name="Vilgalys R."/>
            <person name="Dunand C."/>
            <person name="Henrissat B."/>
            <person name="Grigoriev I.V."/>
            <person name="Hibbett D."/>
            <person name="Nagy L.G."/>
            <person name="Martin F.M."/>
        </authorList>
    </citation>
    <scope>NUCLEOTIDE SEQUENCE</scope>
    <source>
        <strain evidence="12">UH-Tt-Lm1</strain>
    </source>
</reference>
<evidence type="ECO:0000256" key="9">
    <source>
        <dbReference type="ARBA" id="ARBA00023239"/>
    </source>
</evidence>
<evidence type="ECO:0000256" key="1">
    <source>
        <dbReference type="ARBA" id="ARBA00004273"/>
    </source>
</evidence>
<evidence type="ECO:0000256" key="4">
    <source>
        <dbReference type="ARBA" id="ARBA00022723"/>
    </source>
</evidence>
<comment type="subcellular location">
    <subcellularLocation>
        <location evidence="1 10">Mitochondrion inner membrane</location>
    </subcellularLocation>
</comment>
<keyword evidence="5 10" id="KW-0999">Mitochondrion inner membrane</keyword>